<reference evidence="5" key="1">
    <citation type="journal article" date="2019" name="PLoS Negl. Trop. Dis.">
        <title>Revisiting the worldwide diversity of Leptospira species in the environment.</title>
        <authorList>
            <person name="Vincent A.T."/>
            <person name="Schiettekatte O."/>
            <person name="Bourhy P."/>
            <person name="Veyrier F.J."/>
            <person name="Picardeau M."/>
        </authorList>
    </citation>
    <scope>NUCLEOTIDE SEQUENCE [LARGE SCALE GENOMIC DNA]</scope>
    <source>
        <strain evidence="5">201800299</strain>
    </source>
</reference>
<evidence type="ECO:0000256" key="1">
    <source>
        <dbReference type="ARBA" id="ARBA00022448"/>
    </source>
</evidence>
<keyword evidence="3 5" id="KW-0067">ATP-binding</keyword>
<dbReference type="OrthoDB" id="2290519at2"/>
<dbReference type="SMART" id="SM00382">
    <property type="entry name" value="AAA"/>
    <property type="match status" value="1"/>
</dbReference>
<evidence type="ECO:0000256" key="3">
    <source>
        <dbReference type="ARBA" id="ARBA00022840"/>
    </source>
</evidence>
<dbReference type="InterPro" id="IPR027417">
    <property type="entry name" value="P-loop_NTPase"/>
</dbReference>
<dbReference type="InterPro" id="IPR003439">
    <property type="entry name" value="ABC_transporter-like_ATP-bd"/>
</dbReference>
<keyword evidence="2" id="KW-0547">Nucleotide-binding</keyword>
<gene>
    <name evidence="5" type="ORF">EHQ17_09275</name>
</gene>
<name>A0A5F1YBT6_9LEPT</name>
<protein>
    <submittedName>
        <fullName evidence="5">ABC transporter ATP-binding protein</fullName>
    </submittedName>
</protein>
<organism evidence="5 6">
    <name type="scientific">Leptospira gomenensis</name>
    <dbReference type="NCBI Taxonomy" id="2484974"/>
    <lineage>
        <taxon>Bacteria</taxon>
        <taxon>Pseudomonadati</taxon>
        <taxon>Spirochaetota</taxon>
        <taxon>Spirochaetia</taxon>
        <taxon>Leptospirales</taxon>
        <taxon>Leptospiraceae</taxon>
        <taxon>Leptospira</taxon>
    </lineage>
</organism>
<dbReference type="RefSeq" id="WP_135595226.1">
    <property type="nucleotide sequence ID" value="NZ_RQEZ01000114.1"/>
</dbReference>
<dbReference type="GO" id="GO:0005524">
    <property type="term" value="F:ATP binding"/>
    <property type="evidence" value="ECO:0007669"/>
    <property type="project" value="UniProtKB-KW"/>
</dbReference>
<sequence>MSSQEEHALLVCKDLSYSIGKKKILKQVSFSLFRGDLVLLRGENGVGKTTLLRVILNHESQKNRFTFGSSVDSRKPKIAYLGHELGLYTSLSLEENLRYFLSISGVPTSQISAEPLLRSFRLWTRRQDPIFTFSRGMKQKAALIRAILTGGDLILLDEPFTALDRSGLETAIHLLSEYSQNSAILIVTHDSGIPFSQKTIPWNLREGILETSSIPSS</sequence>
<dbReference type="Gene3D" id="3.40.50.300">
    <property type="entry name" value="P-loop containing nucleotide triphosphate hydrolases"/>
    <property type="match status" value="1"/>
</dbReference>
<dbReference type="PANTHER" id="PTHR42939">
    <property type="entry name" value="ABC TRANSPORTER ATP-BINDING PROTEIN ALBC-RELATED"/>
    <property type="match status" value="1"/>
</dbReference>
<accession>A0A5F1YBT6</accession>
<dbReference type="InterPro" id="IPR003593">
    <property type="entry name" value="AAA+_ATPase"/>
</dbReference>
<keyword evidence="1" id="KW-0813">Transport</keyword>
<dbReference type="InterPro" id="IPR051782">
    <property type="entry name" value="ABC_Transporter_VariousFunc"/>
</dbReference>
<dbReference type="PANTHER" id="PTHR42939:SF1">
    <property type="entry name" value="ABC TRANSPORTER ATP-BINDING PROTEIN ALBC-RELATED"/>
    <property type="match status" value="1"/>
</dbReference>
<dbReference type="PROSITE" id="PS50893">
    <property type="entry name" value="ABC_TRANSPORTER_2"/>
    <property type="match status" value="1"/>
</dbReference>
<evidence type="ECO:0000313" key="5">
    <source>
        <dbReference type="EMBL" id="TGK34598.1"/>
    </source>
</evidence>
<evidence type="ECO:0000259" key="4">
    <source>
        <dbReference type="PROSITE" id="PS50893"/>
    </source>
</evidence>
<dbReference type="SUPFAM" id="SSF52540">
    <property type="entry name" value="P-loop containing nucleoside triphosphate hydrolases"/>
    <property type="match status" value="1"/>
</dbReference>
<dbReference type="EMBL" id="RQFA01000037">
    <property type="protein sequence ID" value="TGK34598.1"/>
    <property type="molecule type" value="Genomic_DNA"/>
</dbReference>
<feature type="domain" description="ABC transporter" evidence="4">
    <location>
        <begin position="10"/>
        <end position="217"/>
    </location>
</feature>
<comment type="caution">
    <text evidence="5">The sequence shown here is derived from an EMBL/GenBank/DDBJ whole genome shotgun (WGS) entry which is preliminary data.</text>
</comment>
<dbReference type="GO" id="GO:0016887">
    <property type="term" value="F:ATP hydrolysis activity"/>
    <property type="evidence" value="ECO:0007669"/>
    <property type="project" value="InterPro"/>
</dbReference>
<dbReference type="Proteomes" id="UP000298277">
    <property type="component" value="Unassembled WGS sequence"/>
</dbReference>
<keyword evidence="6" id="KW-1185">Reference proteome</keyword>
<dbReference type="AlphaFoldDB" id="A0A5F1YBT6"/>
<proteinExistence type="predicted"/>
<evidence type="ECO:0000313" key="6">
    <source>
        <dbReference type="Proteomes" id="UP000298277"/>
    </source>
</evidence>
<evidence type="ECO:0000256" key="2">
    <source>
        <dbReference type="ARBA" id="ARBA00022741"/>
    </source>
</evidence>
<dbReference type="Pfam" id="PF00005">
    <property type="entry name" value="ABC_tran"/>
    <property type="match status" value="1"/>
</dbReference>